<dbReference type="EMBL" id="FWWW01000094">
    <property type="protein sequence ID" value="SMB99752.1"/>
    <property type="molecule type" value="Genomic_DNA"/>
</dbReference>
<sequence>MNLRFLYVRLVMALFLLVAAASCRTCPIVSCHTRKVHFHNGSKFRGQPIFKKQNPAIGEKIKVHNEGNSKRRKADKSKPLK</sequence>
<evidence type="ECO:0008006" key="5">
    <source>
        <dbReference type="Google" id="ProtNLM"/>
    </source>
</evidence>
<dbReference type="STRING" id="645990.SAMN00120144_3598"/>
<dbReference type="RefSeq" id="WP_143435032.1">
    <property type="nucleotide sequence ID" value="NZ_FWWW01000094.1"/>
</dbReference>
<gene>
    <name evidence="3" type="ORF">SAMN00120144_3598</name>
</gene>
<keyword evidence="4" id="KW-1185">Reference proteome</keyword>
<dbReference type="AlphaFoldDB" id="A0A1W1W2A2"/>
<evidence type="ECO:0000256" key="1">
    <source>
        <dbReference type="SAM" id="MobiDB-lite"/>
    </source>
</evidence>
<evidence type="ECO:0000313" key="3">
    <source>
        <dbReference type="EMBL" id="SMB99752.1"/>
    </source>
</evidence>
<dbReference type="Proteomes" id="UP000192266">
    <property type="component" value="Unassembled WGS sequence"/>
</dbReference>
<name>A0A1W1W2A2_9BACT</name>
<proteinExistence type="predicted"/>
<feature type="region of interest" description="Disordered" evidence="1">
    <location>
        <begin position="62"/>
        <end position="81"/>
    </location>
</feature>
<accession>A0A1W1W2A2</accession>
<evidence type="ECO:0000256" key="2">
    <source>
        <dbReference type="SAM" id="SignalP"/>
    </source>
</evidence>
<reference evidence="3 4" key="1">
    <citation type="submission" date="2017-04" db="EMBL/GenBank/DDBJ databases">
        <authorList>
            <person name="Afonso C.L."/>
            <person name="Miller P.J."/>
            <person name="Scott M.A."/>
            <person name="Spackman E."/>
            <person name="Goraichik I."/>
            <person name="Dimitrov K.M."/>
            <person name="Suarez D.L."/>
            <person name="Swayne D.E."/>
        </authorList>
    </citation>
    <scope>NUCLEOTIDE SEQUENCE [LARGE SCALE GENOMIC DNA]</scope>
    <source>
        <strain evidence="3 4">DSM 11622</strain>
    </source>
</reference>
<organism evidence="3 4">
    <name type="scientific">Hymenobacter roseosalivarius DSM 11622</name>
    <dbReference type="NCBI Taxonomy" id="645990"/>
    <lineage>
        <taxon>Bacteria</taxon>
        <taxon>Pseudomonadati</taxon>
        <taxon>Bacteroidota</taxon>
        <taxon>Cytophagia</taxon>
        <taxon>Cytophagales</taxon>
        <taxon>Hymenobacteraceae</taxon>
        <taxon>Hymenobacter</taxon>
    </lineage>
</organism>
<dbReference type="PROSITE" id="PS51257">
    <property type="entry name" value="PROKAR_LIPOPROTEIN"/>
    <property type="match status" value="1"/>
</dbReference>
<feature type="signal peptide" evidence="2">
    <location>
        <begin position="1"/>
        <end position="20"/>
    </location>
</feature>
<protein>
    <recommendedName>
        <fullName evidence="5">Secreted protein</fullName>
    </recommendedName>
</protein>
<evidence type="ECO:0000313" key="4">
    <source>
        <dbReference type="Proteomes" id="UP000192266"/>
    </source>
</evidence>
<keyword evidence="2" id="KW-0732">Signal</keyword>
<feature type="chain" id="PRO_5012822729" description="Secreted protein" evidence="2">
    <location>
        <begin position="21"/>
        <end position="81"/>
    </location>
</feature>
<dbReference type="OrthoDB" id="976234at2"/>